<sequence>MTFEERLAAAHQELASKGVWHANYNPPLCRLLRRLGCPVKPPHYQGWLSNTLWFGVSAGLIWGLFMWFFSWHGGAIEPISVLRQTALFTSFFGLTMASMFWFRSKQLKLTPWAKLDKPVSPTNAQGAEHDENP</sequence>
<dbReference type="Pfam" id="PF19942">
    <property type="entry name" value="DUF6404"/>
    <property type="match status" value="1"/>
</dbReference>
<dbReference type="EMBL" id="JAOPLU010000001">
    <property type="protein sequence ID" value="MDM5129801.1"/>
    <property type="molecule type" value="Genomic_DNA"/>
</dbReference>
<keyword evidence="1" id="KW-0472">Membrane</keyword>
<keyword evidence="3" id="KW-1185">Reference proteome</keyword>
<proteinExistence type="predicted"/>
<reference evidence="2" key="1">
    <citation type="submission" date="2024-05" db="EMBL/GenBank/DDBJ databases">
        <title>WGS of Aeromonas isolates.</title>
        <authorList>
            <person name="Lee H."/>
        </authorList>
    </citation>
    <scope>NUCLEOTIDE SEQUENCE</scope>
    <source>
        <strain evidence="2">LP308</strain>
    </source>
</reference>
<gene>
    <name evidence="2" type="ORF">OB962_02135</name>
</gene>
<accession>A0ABT7Q782</accession>
<evidence type="ECO:0000256" key="1">
    <source>
        <dbReference type="SAM" id="Phobius"/>
    </source>
</evidence>
<dbReference type="Proteomes" id="UP001168109">
    <property type="component" value="Unassembled WGS sequence"/>
</dbReference>
<feature type="transmembrane region" description="Helical" evidence="1">
    <location>
        <begin position="81"/>
        <end position="102"/>
    </location>
</feature>
<comment type="caution">
    <text evidence="2">The sequence shown here is derived from an EMBL/GenBank/DDBJ whole genome shotgun (WGS) entry which is preliminary data.</text>
</comment>
<dbReference type="RefSeq" id="WP_290040623.1">
    <property type="nucleotide sequence ID" value="NZ_CAURMI010000004.1"/>
</dbReference>
<name>A0ABT7Q782_9GAMM</name>
<organism evidence="2 3">
    <name type="scientific">Aeromonas piscicola</name>
    <dbReference type="NCBI Taxonomy" id="600645"/>
    <lineage>
        <taxon>Bacteria</taxon>
        <taxon>Pseudomonadati</taxon>
        <taxon>Pseudomonadota</taxon>
        <taxon>Gammaproteobacteria</taxon>
        <taxon>Aeromonadales</taxon>
        <taxon>Aeromonadaceae</taxon>
        <taxon>Aeromonas</taxon>
    </lineage>
</organism>
<evidence type="ECO:0000313" key="3">
    <source>
        <dbReference type="Proteomes" id="UP001168109"/>
    </source>
</evidence>
<keyword evidence="1" id="KW-1133">Transmembrane helix</keyword>
<feature type="transmembrane region" description="Helical" evidence="1">
    <location>
        <begin position="51"/>
        <end position="69"/>
    </location>
</feature>
<evidence type="ECO:0000313" key="2">
    <source>
        <dbReference type="EMBL" id="MDM5129801.1"/>
    </source>
</evidence>
<protein>
    <submittedName>
        <fullName evidence="2">DUF6404 family protein</fullName>
    </submittedName>
</protein>
<dbReference type="InterPro" id="IPR045644">
    <property type="entry name" value="DUF6404"/>
</dbReference>
<keyword evidence="1" id="KW-0812">Transmembrane</keyword>